<gene>
    <name evidence="4" type="ORF">TCAL_03793</name>
</gene>
<dbReference type="PROSITE" id="PS51549">
    <property type="entry name" value="DM13"/>
    <property type="match status" value="1"/>
</dbReference>
<reference evidence="4 5" key="1">
    <citation type="journal article" date="2018" name="Nat. Ecol. Evol.">
        <title>Genomic signatures of mitonuclear coevolution across populations of Tigriopus californicus.</title>
        <authorList>
            <person name="Barreto F.S."/>
            <person name="Watson E.T."/>
            <person name="Lima T.G."/>
            <person name="Willett C.S."/>
            <person name="Edmands S."/>
            <person name="Li W."/>
            <person name="Burton R.S."/>
        </authorList>
    </citation>
    <scope>NUCLEOTIDE SEQUENCE [LARGE SCALE GENOMIC DNA]</scope>
    <source>
        <strain evidence="4 5">San Diego</strain>
    </source>
</reference>
<keyword evidence="5" id="KW-1185">Reference proteome</keyword>
<proteinExistence type="predicted"/>
<dbReference type="PANTHER" id="PTHR24036">
    <property type="entry name" value="SKELETOR-RELATED"/>
    <property type="match status" value="1"/>
</dbReference>
<feature type="signal peptide" evidence="2">
    <location>
        <begin position="1"/>
        <end position="24"/>
    </location>
</feature>
<dbReference type="InterPro" id="IPR052126">
    <property type="entry name" value="Spindle_Org/Thrombomodulin"/>
</dbReference>
<sequence>MDLSFKVLFVLALPLVLCVFDVLAEKQQVGEFNTIQHGVKGKVYFDGDDKIVIENFQYDGRGPDAYFYVGTRGQPIDSGVRIPYPKGSDAILGEYTGQTINLELPSDVRTSDLRWISVWCRQFGVDFGNLFFDKETNVVAESESEPENAAPSITTSLSVLMVVCQTSVYLF</sequence>
<name>A0A553NVV2_TIGCA</name>
<dbReference type="SMART" id="SM00686">
    <property type="entry name" value="DM13"/>
    <property type="match status" value="1"/>
</dbReference>
<feature type="chain" id="PRO_5021789664" description="DM13 domain-containing protein" evidence="2">
    <location>
        <begin position="25"/>
        <end position="171"/>
    </location>
</feature>
<dbReference type="PANTHER" id="PTHR24036:SF5">
    <property type="entry name" value="THROMBOMODULIN"/>
    <property type="match status" value="1"/>
</dbReference>
<evidence type="ECO:0000259" key="3">
    <source>
        <dbReference type="PROSITE" id="PS51549"/>
    </source>
</evidence>
<organism evidence="4 5">
    <name type="scientific">Tigriopus californicus</name>
    <name type="common">Marine copepod</name>
    <dbReference type="NCBI Taxonomy" id="6832"/>
    <lineage>
        <taxon>Eukaryota</taxon>
        <taxon>Metazoa</taxon>
        <taxon>Ecdysozoa</taxon>
        <taxon>Arthropoda</taxon>
        <taxon>Crustacea</taxon>
        <taxon>Multicrustacea</taxon>
        <taxon>Hexanauplia</taxon>
        <taxon>Copepoda</taxon>
        <taxon>Harpacticoida</taxon>
        <taxon>Harpacticidae</taxon>
        <taxon>Tigriopus</taxon>
    </lineage>
</organism>
<dbReference type="Pfam" id="PF10517">
    <property type="entry name" value="DM13"/>
    <property type="match status" value="1"/>
</dbReference>
<comment type="caution">
    <text evidence="4">The sequence shown here is derived from an EMBL/GenBank/DDBJ whole genome shotgun (WGS) entry which is preliminary data.</text>
</comment>
<keyword evidence="2" id="KW-0732">Signal</keyword>
<dbReference type="OMA" id="ACLAVTH"/>
<protein>
    <recommendedName>
        <fullName evidence="3">DM13 domain-containing protein</fullName>
    </recommendedName>
</protein>
<dbReference type="InterPro" id="IPR019545">
    <property type="entry name" value="DM13_domain"/>
</dbReference>
<accession>A0A553NVV2</accession>
<evidence type="ECO:0000313" key="5">
    <source>
        <dbReference type="Proteomes" id="UP000318571"/>
    </source>
</evidence>
<dbReference type="Proteomes" id="UP000318571">
    <property type="component" value="Chromosome 1"/>
</dbReference>
<keyword evidence="1" id="KW-0677">Repeat</keyword>
<evidence type="ECO:0000256" key="2">
    <source>
        <dbReference type="SAM" id="SignalP"/>
    </source>
</evidence>
<feature type="domain" description="DM13" evidence="3">
    <location>
        <begin position="30"/>
        <end position="133"/>
    </location>
</feature>
<evidence type="ECO:0000256" key="1">
    <source>
        <dbReference type="ARBA" id="ARBA00022737"/>
    </source>
</evidence>
<dbReference type="AlphaFoldDB" id="A0A553NVV2"/>
<dbReference type="EMBL" id="VCGU01000010">
    <property type="protein sequence ID" value="TRY69557.1"/>
    <property type="molecule type" value="Genomic_DNA"/>
</dbReference>
<evidence type="ECO:0000313" key="4">
    <source>
        <dbReference type="EMBL" id="TRY69557.1"/>
    </source>
</evidence>